<dbReference type="PANTHER" id="PTHR10039:SF5">
    <property type="entry name" value="NACHT DOMAIN-CONTAINING PROTEIN"/>
    <property type="match status" value="1"/>
</dbReference>
<feature type="domain" description="DUF7791" evidence="4">
    <location>
        <begin position="540"/>
        <end position="690"/>
    </location>
</feature>
<dbReference type="Proteomes" id="UP000701801">
    <property type="component" value="Unassembled WGS sequence"/>
</dbReference>
<keyword evidence="6" id="KW-1185">Reference proteome</keyword>
<dbReference type="EMBL" id="CAJVRM010000726">
    <property type="protein sequence ID" value="CAG8983348.1"/>
    <property type="molecule type" value="Genomic_DNA"/>
</dbReference>
<evidence type="ECO:0000313" key="5">
    <source>
        <dbReference type="EMBL" id="CAG8983348.1"/>
    </source>
</evidence>
<feature type="domain" description="Nephrocystin 3-like N-terminal" evidence="3">
    <location>
        <begin position="258"/>
        <end position="430"/>
    </location>
</feature>
<comment type="caution">
    <text evidence="5">The sequence shown here is derived from an EMBL/GenBank/DDBJ whole genome shotgun (WGS) entry which is preliminary data.</text>
</comment>
<name>A0A9N9LYG5_9HELO</name>
<proteinExistence type="predicted"/>
<evidence type="ECO:0000259" key="3">
    <source>
        <dbReference type="Pfam" id="PF24883"/>
    </source>
</evidence>
<dbReference type="OrthoDB" id="443402at2759"/>
<dbReference type="AlphaFoldDB" id="A0A9N9LYG5"/>
<gene>
    <name evidence="5" type="ORF">HYALB_00000515</name>
</gene>
<organism evidence="5 6">
    <name type="scientific">Hymenoscyphus albidus</name>
    <dbReference type="NCBI Taxonomy" id="595503"/>
    <lineage>
        <taxon>Eukaryota</taxon>
        <taxon>Fungi</taxon>
        <taxon>Dikarya</taxon>
        <taxon>Ascomycota</taxon>
        <taxon>Pezizomycotina</taxon>
        <taxon>Leotiomycetes</taxon>
        <taxon>Helotiales</taxon>
        <taxon>Helotiaceae</taxon>
        <taxon>Hymenoscyphus</taxon>
    </lineage>
</organism>
<evidence type="ECO:0000313" key="6">
    <source>
        <dbReference type="Proteomes" id="UP000701801"/>
    </source>
</evidence>
<evidence type="ECO:0000256" key="2">
    <source>
        <dbReference type="SAM" id="MobiDB-lite"/>
    </source>
</evidence>
<feature type="region of interest" description="Disordered" evidence="2">
    <location>
        <begin position="924"/>
        <end position="946"/>
    </location>
</feature>
<dbReference type="Pfam" id="PF24883">
    <property type="entry name" value="NPHP3_N"/>
    <property type="match status" value="1"/>
</dbReference>
<dbReference type="Pfam" id="PF25053">
    <property type="entry name" value="DUF7791"/>
    <property type="match status" value="1"/>
</dbReference>
<evidence type="ECO:0000259" key="4">
    <source>
        <dbReference type="Pfam" id="PF25053"/>
    </source>
</evidence>
<feature type="region of interest" description="Disordered" evidence="2">
    <location>
        <begin position="897"/>
        <end position="916"/>
    </location>
</feature>
<evidence type="ECO:0008006" key="7">
    <source>
        <dbReference type="Google" id="ProtNLM"/>
    </source>
</evidence>
<dbReference type="InterPro" id="IPR056693">
    <property type="entry name" value="DUF7791"/>
</dbReference>
<keyword evidence="1" id="KW-0677">Repeat</keyword>
<dbReference type="Gene3D" id="3.40.50.300">
    <property type="entry name" value="P-loop containing nucleotide triphosphate hydrolases"/>
    <property type="match status" value="1"/>
</dbReference>
<accession>A0A9N9LYG5</accession>
<protein>
    <recommendedName>
        <fullName evidence="7">NACHT domain-containing protein</fullName>
    </recommendedName>
</protein>
<dbReference type="InterPro" id="IPR027417">
    <property type="entry name" value="P-loop_NTPase"/>
</dbReference>
<dbReference type="PANTHER" id="PTHR10039">
    <property type="entry name" value="AMELOGENIN"/>
    <property type="match status" value="1"/>
</dbReference>
<feature type="compositionally biased region" description="Basic and acidic residues" evidence="2">
    <location>
        <begin position="900"/>
        <end position="915"/>
    </location>
</feature>
<dbReference type="SUPFAM" id="SSF52540">
    <property type="entry name" value="P-loop containing nucleoside triphosphate hydrolases"/>
    <property type="match status" value="1"/>
</dbReference>
<reference evidence="5" key="1">
    <citation type="submission" date="2021-07" db="EMBL/GenBank/DDBJ databases">
        <authorList>
            <person name="Durling M."/>
        </authorList>
    </citation>
    <scope>NUCLEOTIDE SEQUENCE</scope>
</reference>
<sequence>MKRGDWMCMSRPPKQQKTLAISAEMKRSILIGPGQSSLRNNEKELLVLCKECGRVADEMITQLKNFEITPKQNLLKSVGHVLKSMWSSKELAEAEKKLARYRDMMNSRLLGSLWERVDQVVREQYAQKTSIDDDIRQIFASALLDINASMNSDLQKHTMVIEALVNREVKNFKDIDQIHKGLLESPRERSSNYVNVKEEDKKENVDNDEKFFFRIQQREAILHKAMTQDILDSLRKTFEWILEPMKQVGDGLGEPQWSDFVHWLREENGIYWINGKAGSGKSTLMKYIYENPRTRDHLQVWSKQTTLHVPPFFIWWRGTAVQKSQDGLLRSLFFDILQQIPELIAAVFPSLWKSLYLAKNGFSKLQSLNSLTTSSLSAAFQSLIAQNEIPIKLCLFIDGLDEYEGLEVEIAKVFKGVVLSQNVKVCVSSRPHVPFEDAFTEYPMLRLQDLTETDIHRYIQDRLVNDEMMRVLISKEPGECRDLVNEIVDSAQGVFLWVMLVVSSLINGLSNHDHIYDLQARLKMLPKDLDNLYEEIFLKVDGFYAEEASRLYQLIAEAIKQPGDWEPANLLSLRTLSLASRKDLDIASEIKIPSTDKTVLLEQAKRMDVLLKTRCGGLIEVQHGKHKTAELTPSMGVSYLHRTVRDFLEARKTRAVLLQRTGGYQNSAFKPAVAIFKSLAIQIGQLSESEREGDIGRTMKNQGLTYARRIDLDKRLSDDELLYLCDTFAQAAHWPSMIHAAITTSLCRYLQLRLEDDDHLEHDALDKPALDALVPFEGNTFLTPRTVKLLIKFGARPKLRFNGSTPWKNFLSHVLVYKQKEETPGYLLVTWSEIIITLLENGASLVAKFVGPDRHEFRMKGTEIISIFVGNLWSVTDMIEAVFEGNTNIHHRLRKSVQNAKDKKPPKNRNEDRSQNRKAALILNNCAKSPEPTPATIKASETQKTDSGSCCSLQRTTLILTEAVTLSFRTITV</sequence>
<evidence type="ECO:0000256" key="1">
    <source>
        <dbReference type="ARBA" id="ARBA00022737"/>
    </source>
</evidence>
<dbReference type="InterPro" id="IPR056884">
    <property type="entry name" value="NPHP3-like_N"/>
</dbReference>